<gene>
    <name evidence="1" type="ORF">RHODO2019_00140</name>
</gene>
<keyword evidence="2" id="KW-1185">Reference proteome</keyword>
<name>A0ABY6NZZ6_9NOCA</name>
<accession>A0ABY6NZZ6</accession>
<organism evidence="1 2">
    <name type="scientific">Rhodococcus antarcticus</name>
    <dbReference type="NCBI Taxonomy" id="2987751"/>
    <lineage>
        <taxon>Bacteria</taxon>
        <taxon>Bacillati</taxon>
        <taxon>Actinomycetota</taxon>
        <taxon>Actinomycetes</taxon>
        <taxon>Mycobacteriales</taxon>
        <taxon>Nocardiaceae</taxon>
        <taxon>Rhodococcus</taxon>
    </lineage>
</organism>
<dbReference type="RefSeq" id="WP_265383073.1">
    <property type="nucleotide sequence ID" value="NZ_CP110615.1"/>
</dbReference>
<sequence>MWSVPIIASVTLAPSAAAASKFKYKLIADCSTGTFSLQVISGTLPSGSVVTLNYTNPGGNGNIAGKFAQSGLPVFIAGTPSGGTVTFTSNADILAGSTVTVASVTRSTNGTFTLTGDGNTATITGTGATGCTSSI</sequence>
<reference evidence="1" key="1">
    <citation type="submission" date="2022-10" db="EMBL/GenBank/DDBJ databases">
        <title>Rhodococcus sp.75.</title>
        <authorList>
            <person name="Sun M."/>
        </authorList>
    </citation>
    <scope>NUCLEOTIDE SEQUENCE</scope>
    <source>
        <strain evidence="1">75</strain>
    </source>
</reference>
<evidence type="ECO:0000313" key="2">
    <source>
        <dbReference type="Proteomes" id="UP001164965"/>
    </source>
</evidence>
<proteinExistence type="predicted"/>
<dbReference type="EMBL" id="CP110615">
    <property type="protein sequence ID" value="UZJ24967.1"/>
    <property type="molecule type" value="Genomic_DNA"/>
</dbReference>
<dbReference type="Proteomes" id="UP001164965">
    <property type="component" value="Chromosome"/>
</dbReference>
<evidence type="ECO:0000313" key="1">
    <source>
        <dbReference type="EMBL" id="UZJ24967.1"/>
    </source>
</evidence>
<protein>
    <submittedName>
        <fullName evidence="1">Uncharacterized protein</fullName>
    </submittedName>
</protein>